<accession>L0K0N8</accession>
<evidence type="ECO:0000313" key="2">
    <source>
        <dbReference type="Proteomes" id="UP000010878"/>
    </source>
</evidence>
<dbReference type="GeneID" id="14403486"/>
<gene>
    <name evidence="1" type="ORF">Natoc_3099</name>
</gene>
<dbReference type="KEGG" id="nou:Natoc_3099"/>
<name>L0K0N8_9EURY</name>
<proteinExistence type="predicted"/>
<dbReference type="AlphaFoldDB" id="L0K0N8"/>
<protein>
    <submittedName>
        <fullName evidence="1">Uncharacterized protein</fullName>
    </submittedName>
</protein>
<dbReference type="RefSeq" id="WP_015322281.1">
    <property type="nucleotide sequence ID" value="NC_019974.1"/>
</dbReference>
<dbReference type="Proteomes" id="UP000010878">
    <property type="component" value="Chromosome"/>
</dbReference>
<evidence type="ECO:0000313" key="1">
    <source>
        <dbReference type="EMBL" id="AGB38842.1"/>
    </source>
</evidence>
<keyword evidence="2" id="KW-1185">Reference proteome</keyword>
<dbReference type="HOGENOM" id="CLU_122694_1_0_2"/>
<dbReference type="InterPro" id="IPR046783">
    <property type="entry name" value="HTH_63"/>
</dbReference>
<organism evidence="1 2">
    <name type="scientific">Natronococcus occultus SP4</name>
    <dbReference type="NCBI Taxonomy" id="694430"/>
    <lineage>
        <taxon>Archaea</taxon>
        <taxon>Methanobacteriati</taxon>
        <taxon>Methanobacteriota</taxon>
        <taxon>Stenosarchaea group</taxon>
        <taxon>Halobacteria</taxon>
        <taxon>Halobacteriales</taxon>
        <taxon>Natrialbaceae</taxon>
        <taxon>Natronococcus</taxon>
    </lineage>
</organism>
<dbReference type="EMBL" id="CP003929">
    <property type="protein sequence ID" value="AGB38842.1"/>
    <property type="molecule type" value="Genomic_DNA"/>
</dbReference>
<dbReference type="eggNOG" id="arCOG07982">
    <property type="taxonomic scope" value="Archaea"/>
</dbReference>
<sequence>MTTPPPLGPVRVDLFVRADSAADTVERLSDLVARARRLEDRDTVAEVEVKTWTTVRPALEALSDSASSVSTTVATFQAWADRTGYSLAPAFARRETRSLLHPGSSTELRVPVASLAVYEDGELRWVAPCADDDRSYDVEDCLAALEDGVLTPAPDRELSLQYHERDALAEPSEPPQ</sequence>
<reference evidence="1 2" key="1">
    <citation type="submission" date="2012-11" db="EMBL/GenBank/DDBJ databases">
        <title>FINISHED of Natronococcus occultus SP4, DSM 3396.</title>
        <authorList>
            <consortium name="DOE Joint Genome Institute"/>
            <person name="Eisen J."/>
            <person name="Huntemann M."/>
            <person name="Wei C.-L."/>
            <person name="Han J."/>
            <person name="Detter J.C."/>
            <person name="Han C."/>
            <person name="Tapia R."/>
            <person name="Chen A."/>
            <person name="Kyrpides N."/>
            <person name="Mavromatis K."/>
            <person name="Markowitz V."/>
            <person name="Szeto E."/>
            <person name="Ivanova N."/>
            <person name="Mikhailova N."/>
            <person name="Ovchinnikova G."/>
            <person name="Pagani I."/>
            <person name="Pati A."/>
            <person name="Goodwin L."/>
            <person name="Nordberg H.P."/>
            <person name="Cantor M.N."/>
            <person name="Hua S.X."/>
            <person name="Woyke T."/>
            <person name="Eisen J."/>
            <person name="Klenk H.-P."/>
            <person name="Klenk H.-P."/>
        </authorList>
    </citation>
    <scope>NUCLEOTIDE SEQUENCE [LARGE SCALE GENOMIC DNA]</scope>
    <source>
        <strain evidence="1 2">SP4</strain>
    </source>
</reference>
<dbReference type="OrthoDB" id="241883at2157"/>
<dbReference type="Pfam" id="PF20575">
    <property type="entry name" value="HTH_63"/>
    <property type="match status" value="1"/>
</dbReference>